<gene>
    <name evidence="1" type="ORF">MU0083_001271</name>
</gene>
<protein>
    <submittedName>
        <fullName evidence="1">Uncharacterized protein</fullName>
    </submittedName>
</protein>
<sequence length="256" mass="27676">MRNLDSAHVRPDAGSSAHRNWLANIDRHAVAAREVTDIVRGQALTRDSFAVLDAMERITDPDGKSFFVIPRGTGAGDVRRAVLLTYILNAGTGYGRPGVAGDFPETPYSAAEVQRIVDRQHANRWSYPAVRGICSTGGCVVTTPNGILMGLGGSRIHAPFTHRGGTMWGDLFLVNATGIFTAPARRLRAIIESGRLGAGPNLDRLLHHEEIHAQQWAALGPARMPMRYLAEETRARTVRGTNGFEKAAGLADGGYR</sequence>
<proteinExistence type="predicted"/>
<name>A0ABN9MZK1_9MYCO</name>
<dbReference type="EMBL" id="OY726394">
    <property type="protein sequence ID" value="CAJ1495867.1"/>
    <property type="molecule type" value="Genomic_DNA"/>
</dbReference>
<accession>A0ABN9MZK1</accession>
<keyword evidence="2" id="KW-1185">Reference proteome</keyword>
<dbReference type="RefSeq" id="WP_308476284.1">
    <property type="nucleotide sequence ID" value="NZ_OY726394.1"/>
</dbReference>
<dbReference type="Proteomes" id="UP001190336">
    <property type="component" value="Chromosome"/>
</dbReference>
<evidence type="ECO:0000313" key="2">
    <source>
        <dbReference type="Proteomes" id="UP001190336"/>
    </source>
</evidence>
<evidence type="ECO:0000313" key="1">
    <source>
        <dbReference type="EMBL" id="CAJ1495867.1"/>
    </source>
</evidence>
<organism evidence="1 2">
    <name type="scientific">[Mycobacterium] kokjensenii</name>
    <dbReference type="NCBI Taxonomy" id="3064287"/>
    <lineage>
        <taxon>Bacteria</taxon>
        <taxon>Bacillati</taxon>
        <taxon>Actinomycetota</taxon>
        <taxon>Actinomycetes</taxon>
        <taxon>Mycobacteriales</taxon>
        <taxon>Mycobacteriaceae</taxon>
        <taxon>Mycolicibacter</taxon>
    </lineage>
</organism>
<reference evidence="1 2" key="1">
    <citation type="submission" date="2023-08" db="EMBL/GenBank/DDBJ databases">
        <authorList>
            <person name="Folkvardsen B D."/>
            <person name="Norman A."/>
        </authorList>
    </citation>
    <scope>NUCLEOTIDE SEQUENCE [LARGE SCALE GENOMIC DNA]</scope>
    <source>
        <strain evidence="1 2">Mu0083</strain>
    </source>
</reference>